<organism evidence="9 10">
    <name type="scientific">Lepeophtheirus salmonis</name>
    <name type="common">Salmon louse</name>
    <name type="synonym">Caligus salmonis</name>
    <dbReference type="NCBI Taxonomy" id="72036"/>
    <lineage>
        <taxon>Eukaryota</taxon>
        <taxon>Metazoa</taxon>
        <taxon>Ecdysozoa</taxon>
        <taxon>Arthropoda</taxon>
        <taxon>Crustacea</taxon>
        <taxon>Multicrustacea</taxon>
        <taxon>Hexanauplia</taxon>
        <taxon>Copepoda</taxon>
        <taxon>Siphonostomatoida</taxon>
        <taxon>Caligidae</taxon>
        <taxon>Lepeophtheirus</taxon>
    </lineage>
</organism>
<evidence type="ECO:0000259" key="7">
    <source>
        <dbReference type="Pfam" id="PF04182"/>
    </source>
</evidence>
<feature type="compositionally biased region" description="Low complexity" evidence="6">
    <location>
        <begin position="420"/>
        <end position="438"/>
    </location>
</feature>
<dbReference type="GO" id="GO:0003677">
    <property type="term" value="F:DNA binding"/>
    <property type="evidence" value="ECO:0007669"/>
    <property type="project" value="UniProtKB-KW"/>
</dbReference>
<keyword evidence="4" id="KW-0804">Transcription</keyword>
<feature type="region of interest" description="Disordered" evidence="6">
    <location>
        <begin position="420"/>
        <end position="442"/>
    </location>
</feature>
<name>A0A7R8D1Z5_LEPSM</name>
<feature type="region of interest" description="Disordered" evidence="6">
    <location>
        <begin position="912"/>
        <end position="933"/>
    </location>
</feature>
<comment type="subcellular location">
    <subcellularLocation>
        <location evidence="1">Nucleus</location>
    </subcellularLocation>
</comment>
<dbReference type="GO" id="GO:0042791">
    <property type="term" value="P:5S class rRNA transcription by RNA polymerase III"/>
    <property type="evidence" value="ECO:0007669"/>
    <property type="project" value="TreeGrafter"/>
</dbReference>
<evidence type="ECO:0000313" key="10">
    <source>
        <dbReference type="Proteomes" id="UP000675881"/>
    </source>
</evidence>
<sequence length="1045" mass="121486">MSDSRKNRIFNSLNYSFIILDEIALEGLDGITWEALLRRLEQRRPFFIGKDKDFSLSEKFIWSIVQKLISRVDIISYRLEEPRKPLVIFDRYQFVDPDLGIIIEPDDTPIEIYPFKLIDGDEKGSCSDYFTRKKIDNNLIEDIPLNEAIKKHGGYAMVYSGTNCSNTFFGEVSQGILSLQFMNENPKTLFYHRKSLISFGLITKQIHHQKSHGQNFQGTLFHLPRFYTERKSKALILVHNMVSFLKTKPKGMVSCEEMREHLKLGHNIKKVYKSQEFQKFMKVRKKTIRVVQLLDINVDPESIWQDKKDDEEDEDEGSLFTNQKSVLFDRSLMHQAYKLLEKVGPEGIYQCELGRLLGLGKLEARTVCRNLERRNLVKSLMKDFGRQRVTYYIALRYSHLSKASNQLKIEKEKMASFRQSSKLSSNEVSSSPPASSSSQCQNITDSKDVLKVEINEGSMYVDTEVVDSPQGKRYNGVEEAEGIKTRMDKKSLLRILNKLAKEKQIRNIRVVLKNKVKKRVLHFVCGPDIDETNTVIQSAIEQAKMKFNITPKVNDELSFRSNDLDAVQNSSMADCKMIYNPRIGKTYGLQPKFIRMREFHVFLYYLTYGYDGKLVTDKDKVYDQWKENNIYSVDDSMKKELEDFSLYSREIGWNMFIPKLPNHQGWDFGWCLMCDVLLRLPLSYFVKLVNITYLIPGIEDYLSHPVKQHYLIQFLPQDIRKKLLFHRKYIFSCYEITTRLAYIGVVQFGPHKLKEKDQFFLFVNKNASLLDTTNSSPGYHKINPSKEYTFKSFNFNSLDDVEQYWYRMWEICIYTPLGVSSNSLGQEITLENMDKKEELVCCLNPKSCEEAQENDTGYLPGDQQGAAGLDSSMFSHLKRNWSWTSNCDVDSSKKNLSNKAGKKGSIKVTLMNNTKSTSRNLKRKRKSDQITRSSSTNVSKKFYKAALRLMRKLRVDWTKTEDSLLLLCKVAGSYLCQNTRYQMVQYTLVRDLLHKRFPESLNKTSRACQRRLNYMMKNPTTADNVSLFLSDVKQDPSIKKTISPT</sequence>
<dbReference type="InterPro" id="IPR044210">
    <property type="entry name" value="Tfc3-like"/>
</dbReference>
<gene>
    <name evidence="9" type="ORF">LSAA_12701</name>
</gene>
<dbReference type="PANTHER" id="PTHR15180:SF1">
    <property type="entry name" value="GENERAL TRANSCRIPTION FACTOR 3C POLYPEPTIDE 1"/>
    <property type="match status" value="1"/>
</dbReference>
<evidence type="ECO:0000259" key="8">
    <source>
        <dbReference type="Pfam" id="PF24101"/>
    </source>
</evidence>
<dbReference type="AlphaFoldDB" id="A0A7R8D1Z5"/>
<dbReference type="GO" id="GO:0005634">
    <property type="term" value="C:nucleus"/>
    <property type="evidence" value="ECO:0007669"/>
    <property type="project" value="UniProtKB-SubCell"/>
</dbReference>
<evidence type="ECO:0000256" key="6">
    <source>
        <dbReference type="SAM" id="MobiDB-lite"/>
    </source>
</evidence>
<reference evidence="9" key="1">
    <citation type="submission" date="2021-02" db="EMBL/GenBank/DDBJ databases">
        <authorList>
            <person name="Bekaert M."/>
        </authorList>
    </citation>
    <scope>NUCLEOTIDE SEQUENCE</scope>
    <source>
        <strain evidence="9">IoA-00</strain>
    </source>
</reference>
<feature type="domain" description="GTF3C1 extended winged-helix" evidence="8">
    <location>
        <begin position="478"/>
        <end position="546"/>
    </location>
</feature>
<dbReference type="InterPro" id="IPR056467">
    <property type="entry name" value="eWH_GTF3C1"/>
</dbReference>
<protein>
    <submittedName>
        <fullName evidence="9">GTF3C1</fullName>
    </submittedName>
</protein>
<dbReference type="GO" id="GO:0006384">
    <property type="term" value="P:transcription initiation at RNA polymerase III promoter"/>
    <property type="evidence" value="ECO:0007669"/>
    <property type="project" value="InterPro"/>
</dbReference>
<dbReference type="GO" id="GO:0000127">
    <property type="term" value="C:transcription factor TFIIIC complex"/>
    <property type="evidence" value="ECO:0007669"/>
    <property type="project" value="InterPro"/>
</dbReference>
<dbReference type="EMBL" id="HG994586">
    <property type="protein sequence ID" value="CAF2999691.1"/>
    <property type="molecule type" value="Genomic_DNA"/>
</dbReference>
<evidence type="ECO:0000256" key="5">
    <source>
        <dbReference type="ARBA" id="ARBA00023242"/>
    </source>
</evidence>
<dbReference type="InterPro" id="IPR007309">
    <property type="entry name" value="TFIIIC_Bblock-bd"/>
</dbReference>
<dbReference type="OrthoDB" id="68020at2759"/>
<dbReference type="Pfam" id="PF04182">
    <property type="entry name" value="B-block_TFIIIC"/>
    <property type="match status" value="1"/>
</dbReference>
<dbReference type="Proteomes" id="UP000675881">
    <property type="component" value="Chromosome 7"/>
</dbReference>
<evidence type="ECO:0000313" key="9">
    <source>
        <dbReference type="EMBL" id="CAF2999691.1"/>
    </source>
</evidence>
<keyword evidence="10" id="KW-1185">Reference proteome</keyword>
<keyword evidence="5" id="KW-0539">Nucleus</keyword>
<keyword evidence="3" id="KW-0238">DNA-binding</keyword>
<dbReference type="Pfam" id="PF24101">
    <property type="entry name" value="WHD_GTF3C1"/>
    <property type="match status" value="1"/>
</dbReference>
<keyword evidence="2" id="KW-0597">Phosphoprotein</keyword>
<dbReference type="PANTHER" id="PTHR15180">
    <property type="entry name" value="GENERAL TRANSCRIPTION FACTOR 3C POLYPEPTIDE 1"/>
    <property type="match status" value="1"/>
</dbReference>
<evidence type="ECO:0000256" key="3">
    <source>
        <dbReference type="ARBA" id="ARBA00023125"/>
    </source>
</evidence>
<evidence type="ECO:0000256" key="4">
    <source>
        <dbReference type="ARBA" id="ARBA00023163"/>
    </source>
</evidence>
<evidence type="ECO:0000256" key="1">
    <source>
        <dbReference type="ARBA" id="ARBA00004123"/>
    </source>
</evidence>
<evidence type="ECO:0000256" key="2">
    <source>
        <dbReference type="ARBA" id="ARBA00022553"/>
    </source>
</evidence>
<accession>A0A7R8D1Z5</accession>
<proteinExistence type="predicted"/>
<feature type="domain" description="B-block binding subunit of TFIIIC" evidence="7">
    <location>
        <begin position="180"/>
        <end position="229"/>
    </location>
</feature>